<evidence type="ECO:0000256" key="8">
    <source>
        <dbReference type="PROSITE-ProRule" id="PRU00339"/>
    </source>
</evidence>
<dbReference type="InterPro" id="IPR019734">
    <property type="entry name" value="TPR_rpt"/>
</dbReference>
<dbReference type="PROSITE" id="PS50005">
    <property type="entry name" value="TPR"/>
    <property type="match status" value="1"/>
</dbReference>
<evidence type="ECO:0000259" key="9">
    <source>
        <dbReference type="Pfam" id="PF13844"/>
    </source>
</evidence>
<comment type="caution">
    <text evidence="10">The sequence shown here is derived from an EMBL/GenBank/DDBJ whole genome shotgun (WGS) entry which is preliminary data.</text>
</comment>
<evidence type="ECO:0000313" key="11">
    <source>
        <dbReference type="Proteomes" id="UP001218208"/>
    </source>
</evidence>
<keyword evidence="4" id="KW-0328">Glycosyltransferase</keyword>
<dbReference type="EC" id="2.4.1.255" evidence="3"/>
<evidence type="ECO:0000256" key="3">
    <source>
        <dbReference type="ARBA" id="ARBA00011970"/>
    </source>
</evidence>
<evidence type="ECO:0000256" key="5">
    <source>
        <dbReference type="ARBA" id="ARBA00022679"/>
    </source>
</evidence>
<evidence type="ECO:0000256" key="7">
    <source>
        <dbReference type="ARBA" id="ARBA00022803"/>
    </source>
</evidence>
<evidence type="ECO:0000256" key="4">
    <source>
        <dbReference type="ARBA" id="ARBA00022676"/>
    </source>
</evidence>
<feature type="repeat" description="TPR" evidence="8">
    <location>
        <begin position="102"/>
        <end position="135"/>
    </location>
</feature>
<dbReference type="EMBL" id="ABLOJW010000006">
    <property type="protein sequence ID" value="EKT4091996.1"/>
    <property type="molecule type" value="Genomic_DNA"/>
</dbReference>
<keyword evidence="6" id="KW-0677">Repeat</keyword>
<proteinExistence type="inferred from homology"/>
<dbReference type="InterPro" id="IPR029489">
    <property type="entry name" value="OGT/SEC/SPY_C"/>
</dbReference>
<dbReference type="Gene3D" id="1.25.40.10">
    <property type="entry name" value="Tetratricopeptide repeat domain"/>
    <property type="match status" value="3"/>
</dbReference>
<comment type="pathway">
    <text evidence="1">Protein modification; protein glycosylation.</text>
</comment>
<keyword evidence="7 8" id="KW-0802">TPR repeat</keyword>
<dbReference type="Pfam" id="PF13844">
    <property type="entry name" value="Glyco_transf_41"/>
    <property type="match status" value="2"/>
</dbReference>
<dbReference type="Pfam" id="PF14559">
    <property type="entry name" value="TPR_19"/>
    <property type="match status" value="1"/>
</dbReference>
<dbReference type="AlphaFoldDB" id="A0AAI9C0Q4"/>
<gene>
    <name evidence="10" type="ORF">QEG23_001494</name>
</gene>
<dbReference type="SMART" id="SM00028">
    <property type="entry name" value="TPR"/>
    <property type="match status" value="4"/>
</dbReference>
<dbReference type="Proteomes" id="UP001218208">
    <property type="component" value="Unassembled WGS sequence"/>
</dbReference>
<dbReference type="InterPro" id="IPR011990">
    <property type="entry name" value="TPR-like_helical_dom_sf"/>
</dbReference>
<dbReference type="PANTHER" id="PTHR44998:SF1">
    <property type="entry name" value="UDP-N-ACETYLGLUCOSAMINE--PEPTIDE N-ACETYLGLUCOSAMINYLTRANSFERASE 110 KDA SUBUNIT"/>
    <property type="match status" value="1"/>
</dbReference>
<feature type="domain" description="O-GlcNAc transferase C-terminal" evidence="9">
    <location>
        <begin position="440"/>
        <end position="620"/>
    </location>
</feature>
<dbReference type="Gene3D" id="3.40.50.11380">
    <property type="match status" value="1"/>
</dbReference>
<evidence type="ECO:0000256" key="2">
    <source>
        <dbReference type="ARBA" id="ARBA00005386"/>
    </source>
</evidence>
<organism evidence="10 11">
    <name type="scientific">Stenotrophomonas maltophilia</name>
    <name type="common">Pseudomonas maltophilia</name>
    <name type="synonym">Xanthomonas maltophilia</name>
    <dbReference type="NCBI Taxonomy" id="40324"/>
    <lineage>
        <taxon>Bacteria</taxon>
        <taxon>Pseudomonadati</taxon>
        <taxon>Pseudomonadota</taxon>
        <taxon>Gammaproteobacteria</taxon>
        <taxon>Lysobacterales</taxon>
        <taxon>Lysobacteraceae</taxon>
        <taxon>Stenotrophomonas</taxon>
        <taxon>Stenotrophomonas maltophilia group</taxon>
    </lineage>
</organism>
<comment type="similarity">
    <text evidence="2">Belongs to the glycosyltransferase 41 family. O-GlcNAc transferase subfamily.</text>
</comment>
<protein>
    <recommendedName>
        <fullName evidence="3">protein O-GlcNAc transferase</fullName>
        <ecNumber evidence="3">2.4.1.255</ecNumber>
    </recommendedName>
</protein>
<evidence type="ECO:0000313" key="10">
    <source>
        <dbReference type="EMBL" id="EKT4091996.1"/>
    </source>
</evidence>
<accession>A0AAI9C0Q4</accession>
<keyword evidence="5" id="KW-0808">Transferase</keyword>
<reference evidence="10" key="1">
    <citation type="submission" date="2022-07" db="EMBL/GenBank/DDBJ databases">
        <authorList>
            <consortium name="DAFM: The Division of Animal and Food Microbiology"/>
        </authorList>
    </citation>
    <scope>NUCLEOTIDE SEQUENCE</scope>
    <source>
        <strain evidence="10">19MO01SH01-2</strain>
    </source>
</reference>
<dbReference type="Pfam" id="PF13176">
    <property type="entry name" value="TPR_7"/>
    <property type="match status" value="1"/>
</dbReference>
<dbReference type="PANTHER" id="PTHR44998">
    <property type="match status" value="1"/>
</dbReference>
<dbReference type="SUPFAM" id="SSF48452">
    <property type="entry name" value="TPR-like"/>
    <property type="match status" value="1"/>
</dbReference>
<sequence length="633" mass="69964">MNEAAEARRYHHAARLDDALPHYKRALLLDPSDDVLRYDTALCMMQLGHAEEATVLFQQIHPASIAWQPARAPLAICLRDSHRAEEALEPARQAITTAEPQAWQWMLLGDLQQRTGQQMAAVGSLQRALALDPTLLEAHHLLGLALQEAGRYEEAITSYEVVAAQLPMELINIAQCLQHLGRWESARDALAQLHTLQPARVDVMCWLAHVHAQLCEFDAMDRIVARLIAQLRVAAPTADDIPQPFTFATLPLSNDLHRQLLDHAAESIQAGRQPLVRAATRRGGRPRIGYLSNDLRHHTVGTLLHGFFAAHDRSRFEVHVYDSGRQPASINDAEHIEHVGALSDAELARRLHEADLDILIDLNGPTYGSRSGALAYRPARMQLGWLGYLSGQQSPWLDGVILDHSLAPADTPWPFSDRVLRLAGSVFPAAESRSPPGRDRARWKLPHASPVAASFNSSHKLSRSLLQCWTQILREVPDALLLVCLAPQAHRGFLQSWDLLGGERDRLRLLSPMPAEQYLECMASCDLFLDAFNYQAGATAIDAALAGLPLLTCPGELPLARLGSSVNRQLGMPDLICNGRHDYVKRAVTLLRNPAVLAELRQRVTVRNKDSALHSAARAATDLQALYQGLLGE</sequence>
<dbReference type="GO" id="GO:0097363">
    <property type="term" value="F:protein O-acetylglucosaminyltransferase activity"/>
    <property type="evidence" value="ECO:0007669"/>
    <property type="project" value="UniProtKB-EC"/>
</dbReference>
<feature type="domain" description="O-GlcNAc transferase C-terminal" evidence="9">
    <location>
        <begin position="279"/>
        <end position="422"/>
    </location>
</feature>
<evidence type="ECO:0000256" key="6">
    <source>
        <dbReference type="ARBA" id="ARBA00022737"/>
    </source>
</evidence>
<dbReference type="RefSeq" id="WP_110713222.1">
    <property type="nucleotide sequence ID" value="NZ_CP029773.1"/>
</dbReference>
<name>A0AAI9C0Q4_STEMA</name>
<dbReference type="Gene3D" id="3.40.50.2000">
    <property type="entry name" value="Glycogen Phosphorylase B"/>
    <property type="match status" value="1"/>
</dbReference>
<dbReference type="SUPFAM" id="SSF53756">
    <property type="entry name" value="UDP-Glycosyltransferase/glycogen phosphorylase"/>
    <property type="match status" value="1"/>
</dbReference>
<evidence type="ECO:0000256" key="1">
    <source>
        <dbReference type="ARBA" id="ARBA00004922"/>
    </source>
</evidence>